<accession>A0A1M5AA94</accession>
<feature type="domain" description="HD/PDEase" evidence="2">
    <location>
        <begin position="59"/>
        <end position="200"/>
    </location>
</feature>
<dbReference type="InterPro" id="IPR006261">
    <property type="entry name" value="dGTPase"/>
</dbReference>
<organism evidence="3 4">
    <name type="scientific">Fodinibius roseus</name>
    <dbReference type="NCBI Taxonomy" id="1194090"/>
    <lineage>
        <taxon>Bacteria</taxon>
        <taxon>Pseudomonadati</taxon>
        <taxon>Balneolota</taxon>
        <taxon>Balneolia</taxon>
        <taxon>Balneolales</taxon>
        <taxon>Balneolaceae</taxon>
        <taxon>Fodinibius</taxon>
    </lineage>
</organism>
<dbReference type="NCBIfam" id="TIGR01353">
    <property type="entry name" value="dGTP_triPase"/>
    <property type="match status" value="1"/>
</dbReference>
<proteinExistence type="predicted"/>
<dbReference type="AlphaFoldDB" id="A0A1M5AA94"/>
<dbReference type="GO" id="GO:0016793">
    <property type="term" value="F:triphosphoric monoester hydrolase activity"/>
    <property type="evidence" value="ECO:0007669"/>
    <property type="project" value="InterPro"/>
</dbReference>
<evidence type="ECO:0000256" key="1">
    <source>
        <dbReference type="ARBA" id="ARBA00022801"/>
    </source>
</evidence>
<sequence length="271" mass="31521">MDWKKLLSEERLRPSTRDSRFEGDKRNEFESDYGRIAFSPAIRRMHDKTQVFPLTTDDNIHTRLTHSIEVQSVAKSIGFDICSRDKFLNHVEGDLEGNLKKEQTLKEYLIRRIPTILASTAFCHDIGNPPFGHYGEDIIQNYYKELFSKEEYKEIDLTKEQKEEFINFDGNAQGFRVLTKLQILSDRFGLNLTAGTLASFLKYPCTSREYNSEEKGDYSNKIGVFESEKEHLDKVREKTGLEKERHPLAFLMEVSASPFFGPLKSRGFRLR</sequence>
<dbReference type="SMART" id="SM00471">
    <property type="entry name" value="HDc"/>
    <property type="match status" value="1"/>
</dbReference>
<dbReference type="SUPFAM" id="SSF109604">
    <property type="entry name" value="HD-domain/PDEase-like"/>
    <property type="match status" value="1"/>
</dbReference>
<name>A0A1M5AA94_9BACT</name>
<dbReference type="Proteomes" id="UP000184041">
    <property type="component" value="Unassembled WGS sequence"/>
</dbReference>
<evidence type="ECO:0000313" key="3">
    <source>
        <dbReference type="EMBL" id="SHF27189.1"/>
    </source>
</evidence>
<keyword evidence="4" id="KW-1185">Reference proteome</keyword>
<dbReference type="RefSeq" id="WP_073061809.1">
    <property type="nucleotide sequence ID" value="NZ_FQUS01000007.1"/>
</dbReference>
<protein>
    <submittedName>
        <fullName evidence="3">Deoxyguanosinetriphosphate triphosphohydrolase, putative</fullName>
    </submittedName>
</protein>
<dbReference type="InterPro" id="IPR003607">
    <property type="entry name" value="HD/PDEase_dom"/>
</dbReference>
<gene>
    <name evidence="3" type="ORF">SAMN05443144_1072</name>
</gene>
<dbReference type="Gene3D" id="1.10.3210.10">
    <property type="entry name" value="Hypothetical protein af1432"/>
    <property type="match status" value="1"/>
</dbReference>
<reference evidence="3 4" key="1">
    <citation type="submission" date="2016-11" db="EMBL/GenBank/DDBJ databases">
        <authorList>
            <person name="Jaros S."/>
            <person name="Januszkiewicz K."/>
            <person name="Wedrychowicz H."/>
        </authorList>
    </citation>
    <scope>NUCLEOTIDE SEQUENCE [LARGE SCALE GENOMIC DNA]</scope>
    <source>
        <strain evidence="3 4">DSM 21986</strain>
    </source>
</reference>
<evidence type="ECO:0000259" key="2">
    <source>
        <dbReference type="SMART" id="SM00471"/>
    </source>
</evidence>
<dbReference type="EMBL" id="FQUS01000007">
    <property type="protein sequence ID" value="SHF27189.1"/>
    <property type="molecule type" value="Genomic_DNA"/>
</dbReference>
<dbReference type="OrthoDB" id="9803619at2"/>
<dbReference type="STRING" id="1194090.SAMN05443144_1072"/>
<keyword evidence="1 3" id="KW-0378">Hydrolase</keyword>
<evidence type="ECO:0000313" key="4">
    <source>
        <dbReference type="Proteomes" id="UP000184041"/>
    </source>
</evidence>